<dbReference type="Gene3D" id="1.25.40.10">
    <property type="entry name" value="Tetratricopeptide repeat domain"/>
    <property type="match status" value="2"/>
</dbReference>
<dbReference type="InterPro" id="IPR011990">
    <property type="entry name" value="TPR-like_helical_dom_sf"/>
</dbReference>
<evidence type="ECO:0000313" key="1">
    <source>
        <dbReference type="EMBL" id="KXN71600.1"/>
    </source>
</evidence>
<accession>A0A137P9C3</accession>
<dbReference type="EMBL" id="KQ964471">
    <property type="protein sequence ID" value="KXN71600.1"/>
    <property type="molecule type" value="Genomic_DNA"/>
</dbReference>
<protein>
    <recommendedName>
        <fullName evidence="3">TPR-like protein</fullName>
    </recommendedName>
</protein>
<dbReference type="Proteomes" id="UP000070444">
    <property type="component" value="Unassembled WGS sequence"/>
</dbReference>
<evidence type="ECO:0008006" key="3">
    <source>
        <dbReference type="Google" id="ProtNLM"/>
    </source>
</evidence>
<dbReference type="PANTHER" id="PTHR28142:SF1">
    <property type="entry name" value="MITOCHONDRIAL INNER MEMBRANE I-AAA PROTEASE SUPERCOMPLEX SUBUNIT MGR3-RELATED"/>
    <property type="match status" value="1"/>
</dbReference>
<keyword evidence="2" id="KW-1185">Reference proteome</keyword>
<dbReference type="InterPro" id="IPR019734">
    <property type="entry name" value="TPR_rpt"/>
</dbReference>
<reference evidence="1 2" key="1">
    <citation type="journal article" date="2015" name="Genome Biol. Evol.">
        <title>Phylogenomic analyses indicate that early fungi evolved digesting cell walls of algal ancestors of land plants.</title>
        <authorList>
            <person name="Chang Y."/>
            <person name="Wang S."/>
            <person name="Sekimoto S."/>
            <person name="Aerts A.L."/>
            <person name="Choi C."/>
            <person name="Clum A."/>
            <person name="LaButti K.M."/>
            <person name="Lindquist E.A."/>
            <person name="Yee Ngan C."/>
            <person name="Ohm R.A."/>
            <person name="Salamov A.A."/>
            <person name="Grigoriev I.V."/>
            <person name="Spatafora J.W."/>
            <person name="Berbee M.L."/>
        </authorList>
    </citation>
    <scope>NUCLEOTIDE SEQUENCE [LARGE SCALE GENOMIC DNA]</scope>
    <source>
        <strain evidence="1 2">NRRL 28638</strain>
    </source>
</reference>
<proteinExistence type="predicted"/>
<dbReference type="InterPro" id="IPR040201">
    <property type="entry name" value="Mrg3-like"/>
</dbReference>
<dbReference type="SMART" id="SM00028">
    <property type="entry name" value="TPR"/>
    <property type="match status" value="5"/>
</dbReference>
<dbReference type="AlphaFoldDB" id="A0A137P9C3"/>
<evidence type="ECO:0000313" key="2">
    <source>
        <dbReference type="Proteomes" id="UP000070444"/>
    </source>
</evidence>
<dbReference type="SUPFAM" id="SSF48452">
    <property type="entry name" value="TPR-like"/>
    <property type="match status" value="1"/>
</dbReference>
<dbReference type="PANTHER" id="PTHR28142">
    <property type="entry name" value="MITOCHONDRIAL INNER MEMBRANE I-AAA PROTEASE SUPERCOMPLEX SUBUNIT MGR3-RELATED"/>
    <property type="match status" value="1"/>
</dbReference>
<dbReference type="STRING" id="796925.A0A137P9C3"/>
<gene>
    <name evidence="1" type="ORF">CONCODRAFT_16783</name>
</gene>
<organism evidence="1 2">
    <name type="scientific">Conidiobolus coronatus (strain ATCC 28846 / CBS 209.66 / NRRL 28638)</name>
    <name type="common">Delacroixia coronata</name>
    <dbReference type="NCBI Taxonomy" id="796925"/>
    <lineage>
        <taxon>Eukaryota</taxon>
        <taxon>Fungi</taxon>
        <taxon>Fungi incertae sedis</taxon>
        <taxon>Zoopagomycota</taxon>
        <taxon>Entomophthoromycotina</taxon>
        <taxon>Entomophthoromycetes</taxon>
        <taxon>Entomophthorales</taxon>
        <taxon>Ancylistaceae</taxon>
        <taxon>Conidiobolus</taxon>
    </lineage>
</organism>
<dbReference type="OrthoDB" id="10050400at2759"/>
<sequence length="420" mass="48064">MNLTKFSNFNKFATLTTNFNRNLVKQRKLKIPLNREQTRGIISAKPVEKRSWGFSRIGIIIGGVVLGAYGAYHLIFPNISLFPPDARELLRKALWAKNRHADYPTAIEYYLKAIEVMKNNADVDQTSSYYIGTLLELANVYELNKEWREANKQYYNCLELLAPKSIYHKPKDVGLSSSLPAKTKLKVVGLFQKLAHNYGELAIQYPADRMEYLATQEQYLCSSLEVILVNNLANSVTSEFSLDGEGSKINPETSLPYNFPAPRYPKWIPREEIVCCFERLADFYRANNQVRLSLPLYYSAIILNPTPEILAQLWCNLGSCQFKLKHYETAKLSLLKGVQTLEASGCYTNDQYHTLSVLKYNLAFVHEKINDKSNAIQLYGEILNQKKLQESLDAKTVNTIKTRLEKLIKEDNIQPSSLQH</sequence>
<name>A0A137P9C3_CONC2</name>